<protein>
    <submittedName>
        <fullName evidence="2">Uncharacterized protein</fullName>
    </submittedName>
</protein>
<dbReference type="EMBL" id="JAAMPC010000002">
    <property type="protein sequence ID" value="KAG2324278.1"/>
    <property type="molecule type" value="Genomic_DNA"/>
</dbReference>
<proteinExistence type="predicted"/>
<dbReference type="Proteomes" id="UP000886595">
    <property type="component" value="Unassembled WGS sequence"/>
</dbReference>
<organism evidence="2 3">
    <name type="scientific">Brassica carinata</name>
    <name type="common">Ethiopian mustard</name>
    <name type="synonym">Abyssinian cabbage</name>
    <dbReference type="NCBI Taxonomy" id="52824"/>
    <lineage>
        <taxon>Eukaryota</taxon>
        <taxon>Viridiplantae</taxon>
        <taxon>Streptophyta</taxon>
        <taxon>Embryophyta</taxon>
        <taxon>Tracheophyta</taxon>
        <taxon>Spermatophyta</taxon>
        <taxon>Magnoliopsida</taxon>
        <taxon>eudicotyledons</taxon>
        <taxon>Gunneridae</taxon>
        <taxon>Pentapetalae</taxon>
        <taxon>rosids</taxon>
        <taxon>malvids</taxon>
        <taxon>Brassicales</taxon>
        <taxon>Brassicaceae</taxon>
        <taxon>Brassiceae</taxon>
        <taxon>Brassica</taxon>
    </lineage>
</organism>
<evidence type="ECO:0000256" key="1">
    <source>
        <dbReference type="SAM" id="MobiDB-lite"/>
    </source>
</evidence>
<gene>
    <name evidence="2" type="ORF">Bca52824_007006</name>
</gene>
<keyword evidence="3" id="KW-1185">Reference proteome</keyword>
<dbReference type="AlphaFoldDB" id="A0A8X8B7G4"/>
<feature type="compositionally biased region" description="Low complexity" evidence="1">
    <location>
        <begin position="17"/>
        <end position="29"/>
    </location>
</feature>
<name>A0A8X8B7G4_BRACI</name>
<feature type="region of interest" description="Disordered" evidence="1">
    <location>
        <begin position="1"/>
        <end position="54"/>
    </location>
</feature>
<accession>A0A8X8B7G4</accession>
<feature type="compositionally biased region" description="Low complexity" evidence="1">
    <location>
        <begin position="68"/>
        <end position="86"/>
    </location>
</feature>
<evidence type="ECO:0000313" key="3">
    <source>
        <dbReference type="Proteomes" id="UP000886595"/>
    </source>
</evidence>
<comment type="caution">
    <text evidence="2">The sequence shown here is derived from an EMBL/GenBank/DDBJ whole genome shotgun (WGS) entry which is preliminary data.</text>
</comment>
<evidence type="ECO:0000313" key="2">
    <source>
        <dbReference type="EMBL" id="KAG2324278.1"/>
    </source>
</evidence>
<reference evidence="2 3" key="1">
    <citation type="submission" date="2020-02" db="EMBL/GenBank/DDBJ databases">
        <authorList>
            <person name="Ma Q."/>
            <person name="Huang Y."/>
            <person name="Song X."/>
            <person name="Pei D."/>
        </authorList>
    </citation>
    <scope>NUCLEOTIDE SEQUENCE [LARGE SCALE GENOMIC DNA]</scope>
    <source>
        <strain evidence="2">Sxm20200214</strain>
        <tissue evidence="2">Leaf</tissue>
    </source>
</reference>
<sequence length="138" mass="14479">MENASSASLKKMEIDTSSSAKSSSSMDCSPAGSKCSSAKSLMDEDITPEKTTTTTVLTPMDCSYKASSSVASSPSINSPIAASAGSDSSILPPKKKKKAELTWELNEDGVKVYTLRCGCGDIQRLMASEGNILRITNL</sequence>
<feature type="region of interest" description="Disordered" evidence="1">
    <location>
        <begin position="68"/>
        <end position="96"/>
    </location>
</feature>